<name>A0A7G1HZV9_9BACT</name>
<dbReference type="FunFam" id="3.20.20.70:FF:000197">
    <property type="entry name" value="Alpha-galactosidase"/>
    <property type="match status" value="1"/>
</dbReference>
<feature type="domain" description="Alpha galactosidase C-terminal" evidence="7">
    <location>
        <begin position="417"/>
        <end position="486"/>
    </location>
</feature>
<feature type="signal peptide" evidence="6">
    <location>
        <begin position="1"/>
        <end position="23"/>
    </location>
</feature>
<dbReference type="Proteomes" id="UP000594042">
    <property type="component" value="Chromosome"/>
</dbReference>
<dbReference type="EC" id="3.2.1.22" evidence="5"/>
<dbReference type="Pfam" id="PF17801">
    <property type="entry name" value="Melibiase_C"/>
    <property type="match status" value="1"/>
</dbReference>
<accession>A0A7G1HZV9</accession>
<dbReference type="Pfam" id="PF05345">
    <property type="entry name" value="He_PIG"/>
    <property type="match status" value="1"/>
</dbReference>
<dbReference type="GO" id="GO:0016020">
    <property type="term" value="C:membrane"/>
    <property type="evidence" value="ECO:0007669"/>
    <property type="project" value="InterPro"/>
</dbReference>
<comment type="similarity">
    <text evidence="1 5">Belongs to the glycosyl hydrolase 27 family.</text>
</comment>
<feature type="chain" id="PRO_5028818949" description="Alpha-galactosidase" evidence="6">
    <location>
        <begin position="24"/>
        <end position="488"/>
    </location>
</feature>
<dbReference type="InterPro" id="IPR013785">
    <property type="entry name" value="Aldolase_TIM"/>
</dbReference>
<organism evidence="8 9">
    <name type="scientific">Coprobacter secundus subsp. similis</name>
    <dbReference type="NCBI Taxonomy" id="2751153"/>
    <lineage>
        <taxon>Bacteria</taxon>
        <taxon>Pseudomonadati</taxon>
        <taxon>Bacteroidota</taxon>
        <taxon>Bacteroidia</taxon>
        <taxon>Bacteroidales</taxon>
        <taxon>Barnesiellaceae</taxon>
        <taxon>Coprobacter</taxon>
    </lineage>
</organism>
<dbReference type="InterPro" id="IPR015919">
    <property type="entry name" value="Cadherin-like_sf"/>
</dbReference>
<dbReference type="InterPro" id="IPR013780">
    <property type="entry name" value="Glyco_hydro_b"/>
</dbReference>
<dbReference type="PRINTS" id="PR00740">
    <property type="entry name" value="GLHYDRLASE27"/>
</dbReference>
<dbReference type="Pfam" id="PF16499">
    <property type="entry name" value="Melibiase_2"/>
    <property type="match status" value="1"/>
</dbReference>
<dbReference type="GO" id="GO:0005509">
    <property type="term" value="F:calcium ion binding"/>
    <property type="evidence" value="ECO:0007669"/>
    <property type="project" value="InterPro"/>
</dbReference>
<dbReference type="PANTHER" id="PTHR11452:SF75">
    <property type="entry name" value="ALPHA-GALACTOSIDASE MEL1"/>
    <property type="match status" value="1"/>
</dbReference>
<dbReference type="InterPro" id="IPR002241">
    <property type="entry name" value="Glyco_hydro_27"/>
</dbReference>
<dbReference type="RefSeq" id="WP_246469116.1">
    <property type="nucleotide sequence ID" value="NZ_AP023322.1"/>
</dbReference>
<evidence type="ECO:0000256" key="5">
    <source>
        <dbReference type="RuleBase" id="RU361168"/>
    </source>
</evidence>
<protein>
    <recommendedName>
        <fullName evidence="5">Alpha-galactosidase</fullName>
        <ecNumber evidence="5">3.2.1.22</ecNumber>
    </recommendedName>
    <alternativeName>
        <fullName evidence="5">Melibiase</fullName>
    </alternativeName>
</protein>
<keyword evidence="2 6" id="KW-0732">Signal</keyword>
<gene>
    <name evidence="8" type="ORF">Cop2CBH44_23370</name>
</gene>
<reference evidence="9" key="1">
    <citation type="submission" date="2020-07" db="EMBL/GenBank/DDBJ databases">
        <title>Complete genome sequencing of Coprobacter sp. strain 2CBH44.</title>
        <authorList>
            <person name="Sakamoto M."/>
            <person name="Murakami T."/>
            <person name="Mori H."/>
        </authorList>
    </citation>
    <scope>NUCLEOTIDE SEQUENCE [LARGE SCALE GENOMIC DNA]</scope>
    <source>
        <strain evidence="9">2CBH44</strain>
    </source>
</reference>
<dbReference type="PANTHER" id="PTHR11452">
    <property type="entry name" value="ALPHA-GALACTOSIDASE/ALPHA-N-ACETYLGALACTOSAMINIDASE"/>
    <property type="match status" value="1"/>
</dbReference>
<evidence type="ECO:0000256" key="4">
    <source>
        <dbReference type="ARBA" id="ARBA00023295"/>
    </source>
</evidence>
<evidence type="ECO:0000313" key="9">
    <source>
        <dbReference type="Proteomes" id="UP000594042"/>
    </source>
</evidence>
<keyword evidence="4 5" id="KW-0326">Glycosidase</keyword>
<evidence type="ECO:0000256" key="3">
    <source>
        <dbReference type="ARBA" id="ARBA00022801"/>
    </source>
</evidence>
<keyword evidence="5" id="KW-1015">Disulfide bond</keyword>
<dbReference type="KEGG" id="copr:Cop2CBH44_23370"/>
<keyword evidence="3 5" id="KW-0378">Hydrolase</keyword>
<dbReference type="InterPro" id="IPR017853">
    <property type="entry name" value="GH"/>
</dbReference>
<dbReference type="AlphaFoldDB" id="A0A7G1HZV9"/>
<proteinExistence type="inferred from homology"/>
<evidence type="ECO:0000256" key="6">
    <source>
        <dbReference type="SAM" id="SignalP"/>
    </source>
</evidence>
<evidence type="ECO:0000259" key="7">
    <source>
        <dbReference type="Pfam" id="PF17801"/>
    </source>
</evidence>
<evidence type="ECO:0000256" key="1">
    <source>
        <dbReference type="ARBA" id="ARBA00009743"/>
    </source>
</evidence>
<dbReference type="Gene3D" id="2.60.40.1180">
    <property type="entry name" value="Golgi alpha-mannosidase II"/>
    <property type="match status" value="1"/>
</dbReference>
<evidence type="ECO:0000313" key="8">
    <source>
        <dbReference type="EMBL" id="BCI63984.1"/>
    </source>
</evidence>
<dbReference type="GO" id="GO:0005975">
    <property type="term" value="P:carbohydrate metabolic process"/>
    <property type="evidence" value="ECO:0007669"/>
    <property type="project" value="InterPro"/>
</dbReference>
<keyword evidence="9" id="KW-1185">Reference proteome</keyword>
<dbReference type="InterPro" id="IPR041233">
    <property type="entry name" value="Melibiase_C"/>
</dbReference>
<dbReference type="SUPFAM" id="SSF49313">
    <property type="entry name" value="Cadherin-like"/>
    <property type="match status" value="1"/>
</dbReference>
<dbReference type="GO" id="GO:0004557">
    <property type="term" value="F:alpha-galactosidase activity"/>
    <property type="evidence" value="ECO:0007669"/>
    <property type="project" value="UniProtKB-EC"/>
</dbReference>
<dbReference type="InterPro" id="IPR013783">
    <property type="entry name" value="Ig-like_fold"/>
</dbReference>
<dbReference type="SUPFAM" id="SSF51011">
    <property type="entry name" value="Glycosyl hydrolase domain"/>
    <property type="match status" value="1"/>
</dbReference>
<dbReference type="CDD" id="cd14792">
    <property type="entry name" value="GH27"/>
    <property type="match status" value="1"/>
</dbReference>
<comment type="catalytic activity">
    <reaction evidence="5">
        <text>Hydrolysis of terminal, non-reducing alpha-D-galactose residues in alpha-D-galactosides, including galactose oligosaccharides, galactomannans and galactolipids.</text>
        <dbReference type="EC" id="3.2.1.22"/>
    </reaction>
</comment>
<dbReference type="Gene3D" id="2.60.40.10">
    <property type="entry name" value="Immunoglobulins"/>
    <property type="match status" value="1"/>
</dbReference>
<evidence type="ECO:0000256" key="2">
    <source>
        <dbReference type="ARBA" id="ARBA00022729"/>
    </source>
</evidence>
<dbReference type="Gene3D" id="3.20.20.70">
    <property type="entry name" value="Aldolase class I"/>
    <property type="match status" value="1"/>
</dbReference>
<dbReference type="SUPFAM" id="SSF51445">
    <property type="entry name" value="(Trans)glycosidases"/>
    <property type="match status" value="1"/>
</dbReference>
<dbReference type="EMBL" id="AP023322">
    <property type="protein sequence ID" value="BCI63984.1"/>
    <property type="molecule type" value="Genomic_DNA"/>
</dbReference>
<sequence>MKIRKLKCIITLFIISIGMLDFASAKNVFEGKPYINPPYVTAIYPNTDFVFAIPTSGERPMTWTVSGLPEGLSYNDSVGIIRGKVMESGEYIVHITAQNLKGKDSNTLTIKVGNDLALTPVMGWNSWNTFGRNINEQLILEVADAMVSSGMRDLGYNYVCIDDFWQEEKRGEDGRIKVNKEKFPNGLRHVADYLHERGLHLGVYSDASDKTCGGVCGSYGYEESDAKDMASWGVDLLKYDYCGAPSDRTTAIKRYTAMSKALKKTNRSIVFSICEWGGREPWLWAKSVGGHYWRTTGDIMDNWTRPEFNGIIDIVALNGRLAEYAGPGGWNDPDMLVVGISGRSENINYGAESYGCTNDEYRTHMSLWCMMASPLLCGNDIRNMSQKTKDILLNPEIIAINQDRLGEQGRIIHRNSQCVVWKKNLSEGIAIAICNLVDSRSTVKLDFDALGIPVRELLRDVWSHKDLKLQKILDLDIAPHGCEVFVVK</sequence>